<dbReference type="GO" id="GO:0003677">
    <property type="term" value="F:DNA binding"/>
    <property type="evidence" value="ECO:0007669"/>
    <property type="project" value="InterPro"/>
</dbReference>
<gene>
    <name evidence="1" type="primary">bsaHIR</name>
</gene>
<sequence>MSERKPGLFGLKKSNRDFTKKENWGKNQFNSSFPAALACYMESKGIEPVYLYLDKVQEGLIGDSLKVQHGKINVRDLFGLPPHVSMEDVYFEFEGLFAPHSHFEREGSEPPRNDLVIRNEEGTEYYRGLEVKLTTIPDHTTHELDEEHYGCELVIRSVTIVHLAITIAEIYENNREELYNILNPITQNINNWLDEPTLINLLPNMINAINTILINNLDKQEPLILNPIWKTNGKSSALSDYCLDIFVWSNFALTRLFIDSIKVNRTFIDRYSRSLVWLIRLLDEFAKRGKMDYRKIYGMPFNSQTDKAFAVSGKKTHPYMACAELTKPRIRREEIGNIILNDGQLLLSPERRFDAAIVYSPDIFENQQER</sequence>
<reference evidence="1" key="1">
    <citation type="journal article" date="2008" name="BMC Mol. Biol.">
        <title>The BsaHI restriction-modification system: cloning, sequencing and analysis of conserved motifs.</title>
        <authorList>
            <person name="Neely R.K."/>
            <person name="Roberts R.J."/>
        </authorList>
    </citation>
    <scope>NUCLEOTIDE SEQUENCE</scope>
</reference>
<protein>
    <submittedName>
        <fullName evidence="1">BsaHI restriction enzyme</fullName>
    </submittedName>
</protein>
<dbReference type="GO" id="GO:0009036">
    <property type="term" value="F:type II site-specific deoxyribonuclease activity"/>
    <property type="evidence" value="ECO:0007669"/>
    <property type="project" value="InterPro"/>
</dbReference>
<dbReference type="REBASE" id="312">
    <property type="entry name" value="BsaHI"/>
</dbReference>
<dbReference type="Pfam" id="PF09519">
    <property type="entry name" value="RE_HindVP"/>
    <property type="match status" value="1"/>
</dbReference>
<organism evidence="1">
    <name type="scientific">Geobacillus stearothermophilus</name>
    <name type="common">Bacillus stearothermophilus</name>
    <dbReference type="NCBI Taxonomy" id="1422"/>
    <lineage>
        <taxon>Bacteria</taxon>
        <taxon>Bacillati</taxon>
        <taxon>Bacillota</taxon>
        <taxon>Bacilli</taxon>
        <taxon>Bacillales</taxon>
        <taxon>Anoxybacillaceae</taxon>
        <taxon>Geobacillus</taxon>
    </lineage>
</organism>
<name>B0LX59_GEOSE</name>
<dbReference type="BRENDA" id="3.1.21.5">
    <property type="organism ID" value="623"/>
</dbReference>
<dbReference type="BRENDA" id="3.1.21.3">
    <property type="organism ID" value="623"/>
</dbReference>
<dbReference type="EMBL" id="EU386360">
    <property type="protein sequence ID" value="ABY86225.1"/>
    <property type="molecule type" value="Genomic_DNA"/>
</dbReference>
<accession>B0LX59</accession>
<dbReference type="GO" id="GO:0009307">
    <property type="term" value="P:DNA restriction-modification system"/>
    <property type="evidence" value="ECO:0007669"/>
    <property type="project" value="InterPro"/>
</dbReference>
<evidence type="ECO:0000313" key="1">
    <source>
        <dbReference type="EMBL" id="ABY86225.1"/>
    </source>
</evidence>
<dbReference type="InterPro" id="IPR019044">
    <property type="entry name" value="Restrct_endonuc_II_HindVP"/>
</dbReference>
<proteinExistence type="predicted"/>
<dbReference type="AlphaFoldDB" id="B0LX59"/>